<dbReference type="KEGG" id="sdr:SCD_n00442"/>
<dbReference type="SUPFAM" id="SSF46785">
    <property type="entry name" value="Winged helix' DNA-binding domain"/>
    <property type="match status" value="1"/>
</dbReference>
<dbReference type="GO" id="GO:0003677">
    <property type="term" value="F:DNA binding"/>
    <property type="evidence" value="ECO:0007669"/>
    <property type="project" value="UniProtKB-KW"/>
</dbReference>
<dbReference type="InterPro" id="IPR000944">
    <property type="entry name" value="Tscrpt_reg_Rrf2"/>
</dbReference>
<dbReference type="EMBL" id="AP013066">
    <property type="protein sequence ID" value="BAN34291.1"/>
    <property type="molecule type" value="Genomic_DNA"/>
</dbReference>
<gene>
    <name evidence="2" type="ORF">SCD_n00442</name>
</gene>
<evidence type="ECO:0000313" key="2">
    <source>
        <dbReference type="EMBL" id="BAN34291.1"/>
    </source>
</evidence>
<proteinExistence type="predicted"/>
<dbReference type="Proteomes" id="UP000015559">
    <property type="component" value="Chromosome"/>
</dbReference>
<dbReference type="Pfam" id="PF02082">
    <property type="entry name" value="Rrf2"/>
    <property type="match status" value="1"/>
</dbReference>
<dbReference type="OrthoDB" id="9795923at2"/>
<dbReference type="InterPro" id="IPR036390">
    <property type="entry name" value="WH_DNA-bd_sf"/>
</dbReference>
<sequence>MHLTRYTDYSLRTLIYLGTRPEKLATIGEIATYHDISRNHLMKVVHQLGANGYIDTLRGKGGGIRLARPPKQIVVGDVVRSMEENMDIVACFQPDFNACVLAPACRLKTAMSEALQSFLATLDLYTLADLIGEQQKDMK</sequence>
<dbReference type="InterPro" id="IPR036388">
    <property type="entry name" value="WH-like_DNA-bd_sf"/>
</dbReference>
<dbReference type="PANTHER" id="PTHR33221:SF4">
    <property type="entry name" value="HTH-TYPE TRANSCRIPTIONAL REPRESSOR NSRR"/>
    <property type="match status" value="1"/>
</dbReference>
<dbReference type="PROSITE" id="PS51197">
    <property type="entry name" value="HTH_RRF2_2"/>
    <property type="match status" value="1"/>
</dbReference>
<dbReference type="GO" id="GO:0005829">
    <property type="term" value="C:cytosol"/>
    <property type="evidence" value="ECO:0007669"/>
    <property type="project" value="TreeGrafter"/>
</dbReference>
<dbReference type="PANTHER" id="PTHR33221">
    <property type="entry name" value="WINGED HELIX-TURN-HELIX TRANSCRIPTIONAL REGULATOR, RRF2 FAMILY"/>
    <property type="match status" value="1"/>
</dbReference>
<dbReference type="GO" id="GO:0003700">
    <property type="term" value="F:DNA-binding transcription factor activity"/>
    <property type="evidence" value="ECO:0007669"/>
    <property type="project" value="TreeGrafter"/>
</dbReference>
<reference evidence="2 3" key="1">
    <citation type="journal article" date="2012" name="Appl. Environ. Microbiol.">
        <title>Draft genome sequence of a psychrotolerant sulfur-oxidizing bacterium, Sulfuricella denitrificans skB26, and proteomic insights into cold adaptation.</title>
        <authorList>
            <person name="Watanabe T."/>
            <person name="Kojima H."/>
            <person name="Fukui M."/>
        </authorList>
    </citation>
    <scope>NUCLEOTIDE SEQUENCE [LARGE SCALE GENOMIC DNA]</scope>
    <source>
        <strain evidence="3">skB26</strain>
    </source>
</reference>
<dbReference type="NCBIfam" id="TIGR00738">
    <property type="entry name" value="rrf2_super"/>
    <property type="match status" value="1"/>
</dbReference>
<name>S6AER2_SULDS</name>
<dbReference type="AlphaFoldDB" id="S6AER2"/>
<protein>
    <submittedName>
        <fullName evidence="2">AsnC family transcriptional regulator</fullName>
    </submittedName>
</protein>
<dbReference type="Gene3D" id="1.10.10.10">
    <property type="entry name" value="Winged helix-like DNA-binding domain superfamily/Winged helix DNA-binding domain"/>
    <property type="match status" value="1"/>
</dbReference>
<keyword evidence="1" id="KW-0238">DNA-binding</keyword>
<keyword evidence="3" id="KW-1185">Reference proteome</keyword>
<evidence type="ECO:0000313" key="3">
    <source>
        <dbReference type="Proteomes" id="UP000015559"/>
    </source>
</evidence>
<accession>S6AER2</accession>
<dbReference type="eggNOG" id="COG1959">
    <property type="taxonomic scope" value="Bacteria"/>
</dbReference>
<dbReference type="PROSITE" id="PS01332">
    <property type="entry name" value="HTH_RRF2_1"/>
    <property type="match status" value="1"/>
</dbReference>
<dbReference type="RefSeq" id="WP_009206763.1">
    <property type="nucleotide sequence ID" value="NC_022357.1"/>
</dbReference>
<dbReference type="STRING" id="1163617.SCD_n00442"/>
<evidence type="ECO:0000256" key="1">
    <source>
        <dbReference type="ARBA" id="ARBA00023125"/>
    </source>
</evidence>
<organism evidence="2 3">
    <name type="scientific">Sulfuricella denitrificans (strain DSM 22764 / NBRC 105220 / skB26)</name>
    <dbReference type="NCBI Taxonomy" id="1163617"/>
    <lineage>
        <taxon>Bacteria</taxon>
        <taxon>Pseudomonadati</taxon>
        <taxon>Pseudomonadota</taxon>
        <taxon>Betaproteobacteria</taxon>
        <taxon>Nitrosomonadales</taxon>
        <taxon>Sulfuricellaceae</taxon>
        <taxon>Sulfuricella</taxon>
    </lineage>
</organism>
<dbReference type="InterPro" id="IPR030489">
    <property type="entry name" value="TR_Rrf2-type_CS"/>
</dbReference>
<dbReference type="HOGENOM" id="CLU_107144_2_1_4"/>